<dbReference type="PANTHER" id="PTHR33133:SF7">
    <property type="entry name" value="F26K24.10 PROTEIN-RELATED"/>
    <property type="match status" value="1"/>
</dbReference>
<sequence length="160" mass="18020">MATAIPFILVLIYLQVNWALASAVVVAESTWGFEALKRSKILVKGRRGLALFLCLVFMFWYVVLEKSTTSTSLLVTDEPKCLFLFVMAVQIVVTSSFKSMFMLFQMVLNTVIYVYCKAILDEEKIGGEYVRLAVDDHENVAYDGVVYVNSVSKLDAFCEV</sequence>
<proteinExistence type="predicted"/>
<evidence type="ECO:0000313" key="4">
    <source>
        <dbReference type="EMBL" id="GMN21340.1"/>
    </source>
</evidence>
<dbReference type="Proteomes" id="UP001187192">
    <property type="component" value="Unassembled WGS sequence"/>
</dbReference>
<dbReference type="EMBL" id="BTGU01007816">
    <property type="protein sequence ID" value="GMN21294.1"/>
    <property type="molecule type" value="Genomic_DNA"/>
</dbReference>
<dbReference type="PANTHER" id="PTHR33133">
    <property type="entry name" value="OS08G0107100 PROTEIN-RELATED"/>
    <property type="match status" value="1"/>
</dbReference>
<keyword evidence="1" id="KW-0812">Transmembrane</keyword>
<accession>A0AA88CXK5</accession>
<feature type="transmembrane region" description="Helical" evidence="1">
    <location>
        <begin position="6"/>
        <end position="27"/>
    </location>
</feature>
<evidence type="ECO:0000313" key="5">
    <source>
        <dbReference type="EMBL" id="GMN21358.1"/>
    </source>
</evidence>
<keyword evidence="6" id="KW-1185">Reference proteome</keyword>
<gene>
    <name evidence="2" type="ORF">TIFTF001_050118</name>
    <name evidence="3" type="ORF">TIFTF001_050121</name>
    <name evidence="4" type="ORF">TIFTF001_050126</name>
    <name evidence="5" type="ORF">TIFTF001_050128</name>
</gene>
<evidence type="ECO:0000256" key="1">
    <source>
        <dbReference type="SAM" id="Phobius"/>
    </source>
</evidence>
<organism evidence="2 6">
    <name type="scientific">Ficus carica</name>
    <name type="common">Common fig</name>
    <dbReference type="NCBI Taxonomy" id="3494"/>
    <lineage>
        <taxon>Eukaryota</taxon>
        <taxon>Viridiplantae</taxon>
        <taxon>Streptophyta</taxon>
        <taxon>Embryophyta</taxon>
        <taxon>Tracheophyta</taxon>
        <taxon>Spermatophyta</taxon>
        <taxon>Magnoliopsida</taxon>
        <taxon>eudicotyledons</taxon>
        <taxon>Gunneridae</taxon>
        <taxon>Pentapetalae</taxon>
        <taxon>rosids</taxon>
        <taxon>fabids</taxon>
        <taxon>Rosales</taxon>
        <taxon>Moraceae</taxon>
        <taxon>Ficeae</taxon>
        <taxon>Ficus</taxon>
    </lineage>
</organism>
<comment type="caution">
    <text evidence="2">The sequence shown here is derived from an EMBL/GenBank/DDBJ whole genome shotgun (WGS) entry which is preliminary data.</text>
</comment>
<feature type="transmembrane region" description="Helical" evidence="1">
    <location>
        <begin position="48"/>
        <end position="64"/>
    </location>
</feature>
<keyword evidence="1" id="KW-0472">Membrane</keyword>
<evidence type="ECO:0000313" key="6">
    <source>
        <dbReference type="Proteomes" id="UP001187192"/>
    </source>
</evidence>
<dbReference type="AlphaFoldDB" id="A0AA88CXK5"/>
<dbReference type="EMBL" id="BTGU01007820">
    <property type="protein sequence ID" value="GMN21340.1"/>
    <property type="molecule type" value="Genomic_DNA"/>
</dbReference>
<keyword evidence="1" id="KW-1133">Transmembrane helix</keyword>
<evidence type="ECO:0000313" key="2">
    <source>
        <dbReference type="EMBL" id="GMN21294.1"/>
    </source>
</evidence>
<dbReference type="EMBL" id="BTGU01007821">
    <property type="protein sequence ID" value="GMN21358.1"/>
    <property type="molecule type" value="Genomic_DNA"/>
</dbReference>
<reference evidence="2" key="1">
    <citation type="submission" date="2023-07" db="EMBL/GenBank/DDBJ databases">
        <title>draft genome sequence of fig (Ficus carica).</title>
        <authorList>
            <person name="Takahashi T."/>
            <person name="Nishimura K."/>
        </authorList>
    </citation>
    <scope>NUCLEOTIDE SEQUENCE</scope>
</reference>
<evidence type="ECO:0000313" key="3">
    <source>
        <dbReference type="EMBL" id="GMN21312.1"/>
    </source>
</evidence>
<dbReference type="EMBL" id="BTGU01007817">
    <property type="protein sequence ID" value="GMN21312.1"/>
    <property type="molecule type" value="Genomic_DNA"/>
</dbReference>
<protein>
    <submittedName>
        <fullName evidence="2">Uncharacterized protein</fullName>
    </submittedName>
</protein>
<name>A0AA88CXK5_FICCA</name>
<feature type="transmembrane region" description="Helical" evidence="1">
    <location>
        <begin position="84"/>
        <end position="104"/>
    </location>
</feature>